<comment type="caution">
    <text evidence="2">The sequence shown here is derived from an EMBL/GenBank/DDBJ whole genome shotgun (WGS) entry which is preliminary data.</text>
</comment>
<organism evidence="2 3">
    <name type="scientific">Stentor coeruleus</name>
    <dbReference type="NCBI Taxonomy" id="5963"/>
    <lineage>
        <taxon>Eukaryota</taxon>
        <taxon>Sar</taxon>
        <taxon>Alveolata</taxon>
        <taxon>Ciliophora</taxon>
        <taxon>Postciliodesmatophora</taxon>
        <taxon>Heterotrichea</taxon>
        <taxon>Heterotrichida</taxon>
        <taxon>Stentoridae</taxon>
        <taxon>Stentor</taxon>
    </lineage>
</organism>
<sequence length="132" mass="14784">MKDRLVSFTVDHPQLEFSPQQGHFGKKKAQVWKNLGSPALLLGSLHVFSPTNSHAPSPLPSFSRARSPHSESPIPKPNKPNQSLHDMFIKFPRFTKANPKFVPTNPIVEPLVPRRRMGDLAAHIILNRNNIG</sequence>
<dbReference type="Proteomes" id="UP000187209">
    <property type="component" value="Unassembled WGS sequence"/>
</dbReference>
<accession>A0A1R2AMM7</accession>
<gene>
    <name evidence="2" type="ORF">SteCoe_37668</name>
</gene>
<evidence type="ECO:0000313" key="2">
    <source>
        <dbReference type="EMBL" id="OMJ65754.1"/>
    </source>
</evidence>
<evidence type="ECO:0000313" key="3">
    <source>
        <dbReference type="Proteomes" id="UP000187209"/>
    </source>
</evidence>
<proteinExistence type="predicted"/>
<name>A0A1R2AMM7_9CILI</name>
<feature type="region of interest" description="Disordered" evidence="1">
    <location>
        <begin position="52"/>
        <end position="84"/>
    </location>
</feature>
<reference evidence="2 3" key="1">
    <citation type="submission" date="2016-11" db="EMBL/GenBank/DDBJ databases">
        <title>The macronuclear genome of Stentor coeruleus: a giant cell with tiny introns.</title>
        <authorList>
            <person name="Slabodnick M."/>
            <person name="Ruby J.G."/>
            <person name="Reiff S.B."/>
            <person name="Swart E.C."/>
            <person name="Gosai S."/>
            <person name="Prabakaran S."/>
            <person name="Witkowska E."/>
            <person name="Larue G.E."/>
            <person name="Fisher S."/>
            <person name="Freeman R.M."/>
            <person name="Gunawardena J."/>
            <person name="Chu W."/>
            <person name="Stover N.A."/>
            <person name="Gregory B.D."/>
            <person name="Nowacki M."/>
            <person name="Derisi J."/>
            <person name="Roy S.W."/>
            <person name="Marshall W.F."/>
            <person name="Sood P."/>
        </authorList>
    </citation>
    <scope>NUCLEOTIDE SEQUENCE [LARGE SCALE GENOMIC DNA]</scope>
    <source>
        <strain evidence="2">WM001</strain>
    </source>
</reference>
<protein>
    <submittedName>
        <fullName evidence="2">Uncharacterized protein</fullName>
    </submittedName>
</protein>
<evidence type="ECO:0000256" key="1">
    <source>
        <dbReference type="SAM" id="MobiDB-lite"/>
    </source>
</evidence>
<keyword evidence="3" id="KW-1185">Reference proteome</keyword>
<dbReference type="AlphaFoldDB" id="A0A1R2AMM7"/>
<dbReference type="EMBL" id="MPUH01001956">
    <property type="protein sequence ID" value="OMJ65754.1"/>
    <property type="molecule type" value="Genomic_DNA"/>
</dbReference>